<keyword evidence="6" id="KW-0131">Cell cycle</keyword>
<name>A0A1I0W5Q8_9CELL</name>
<protein>
    <submittedName>
        <fullName evidence="7">Streptomyces sporulation and cell division protein, SsgA</fullName>
    </submittedName>
</protein>
<comment type="similarity">
    <text evidence="2">Belongs to the SsgA family.</text>
</comment>
<keyword evidence="3 7" id="KW-0132">Cell division</keyword>
<keyword evidence="8" id="KW-1185">Reference proteome</keyword>
<comment type="subcellular location">
    <subcellularLocation>
        <location evidence="1">Cell septum</location>
    </subcellularLocation>
</comment>
<dbReference type="Pfam" id="PF04686">
    <property type="entry name" value="SsgA"/>
    <property type="match status" value="1"/>
</dbReference>
<evidence type="ECO:0000256" key="4">
    <source>
        <dbReference type="ARBA" id="ARBA00022969"/>
    </source>
</evidence>
<dbReference type="InterPro" id="IPR006776">
    <property type="entry name" value="SsgB"/>
</dbReference>
<evidence type="ECO:0000256" key="6">
    <source>
        <dbReference type="ARBA" id="ARBA00023306"/>
    </source>
</evidence>
<dbReference type="AlphaFoldDB" id="A0A1I0W5Q8"/>
<proteinExistence type="inferred from homology"/>
<dbReference type="EMBL" id="FOKA01000002">
    <property type="protein sequence ID" value="SFA83881.1"/>
    <property type="molecule type" value="Genomic_DNA"/>
</dbReference>
<organism evidence="7 8">
    <name type="scientific">Cellulomonas marina</name>
    <dbReference type="NCBI Taxonomy" id="988821"/>
    <lineage>
        <taxon>Bacteria</taxon>
        <taxon>Bacillati</taxon>
        <taxon>Actinomycetota</taxon>
        <taxon>Actinomycetes</taxon>
        <taxon>Micrococcales</taxon>
        <taxon>Cellulomonadaceae</taxon>
        <taxon>Cellulomonas</taxon>
    </lineage>
</organism>
<reference evidence="7 8" key="1">
    <citation type="submission" date="2016-10" db="EMBL/GenBank/DDBJ databases">
        <authorList>
            <person name="de Groot N.N."/>
        </authorList>
    </citation>
    <scope>NUCLEOTIDE SEQUENCE [LARGE SCALE GENOMIC DNA]</scope>
    <source>
        <strain evidence="7 8">CGMCC 4.6945</strain>
    </source>
</reference>
<evidence type="ECO:0000256" key="5">
    <source>
        <dbReference type="ARBA" id="ARBA00023210"/>
    </source>
</evidence>
<evidence type="ECO:0000256" key="1">
    <source>
        <dbReference type="ARBA" id="ARBA00004431"/>
    </source>
</evidence>
<dbReference type="RefSeq" id="WP_090030850.1">
    <property type="nucleotide sequence ID" value="NZ_BONM01000035.1"/>
</dbReference>
<dbReference type="GO" id="GO:0030428">
    <property type="term" value="C:cell septum"/>
    <property type="evidence" value="ECO:0007669"/>
    <property type="project" value="UniProtKB-SubCell"/>
</dbReference>
<evidence type="ECO:0000313" key="8">
    <source>
        <dbReference type="Proteomes" id="UP000199012"/>
    </source>
</evidence>
<dbReference type="OrthoDB" id="3853096at2"/>
<sequence>MTNPAFDVVEVVAMQLIGSDASVVPVATELSFRASDPYTVRAVFTGAASMSTWLLGRELLAQGVHASAEAPAGNGDVQVWRDEDPEFTLVSLSGVEGSALLAAPTEPILRFLDATERLVPLGREGERMESEISALIAALLTA</sequence>
<keyword evidence="4" id="KW-0749">Sporulation</keyword>
<dbReference type="Gene3D" id="2.30.31.20">
    <property type="entry name" value="Sporulation-specific cell division protein SsgB"/>
    <property type="match status" value="1"/>
</dbReference>
<dbReference type="STRING" id="988821.SAMN05421867_102200"/>
<dbReference type="GO" id="GO:0030435">
    <property type="term" value="P:sporulation resulting in formation of a cellular spore"/>
    <property type="evidence" value="ECO:0007669"/>
    <property type="project" value="UniProtKB-KW"/>
</dbReference>
<accession>A0A1I0W5Q8</accession>
<keyword evidence="5" id="KW-0717">Septation</keyword>
<evidence type="ECO:0000313" key="7">
    <source>
        <dbReference type="EMBL" id="SFA83881.1"/>
    </source>
</evidence>
<dbReference type="Proteomes" id="UP000199012">
    <property type="component" value="Unassembled WGS sequence"/>
</dbReference>
<evidence type="ECO:0000256" key="3">
    <source>
        <dbReference type="ARBA" id="ARBA00022618"/>
    </source>
</evidence>
<dbReference type="InterPro" id="IPR038658">
    <property type="entry name" value="SsgB_sf"/>
</dbReference>
<evidence type="ECO:0000256" key="2">
    <source>
        <dbReference type="ARBA" id="ARBA00009323"/>
    </source>
</evidence>
<dbReference type="GO" id="GO:0000917">
    <property type="term" value="P:division septum assembly"/>
    <property type="evidence" value="ECO:0007669"/>
    <property type="project" value="UniProtKB-KW"/>
</dbReference>
<gene>
    <name evidence="7" type="ORF">SAMN05421867_102200</name>
</gene>